<name>A0ABC8UDU1_9AQUA</name>
<gene>
    <name evidence="1" type="ORF">ILEXP_LOCUS47244</name>
</gene>
<dbReference type="AlphaFoldDB" id="A0ABC8UDU1"/>
<accession>A0ABC8UDU1</accession>
<protein>
    <submittedName>
        <fullName evidence="1">Uncharacterized protein</fullName>
    </submittedName>
</protein>
<keyword evidence="2" id="KW-1185">Reference proteome</keyword>
<evidence type="ECO:0000313" key="2">
    <source>
        <dbReference type="Proteomes" id="UP001642360"/>
    </source>
</evidence>
<sequence>MEARRGVRPSWIWSNLLVGRELLSKGLRWQVRSGDQINFWKNRWIPTLPSFSITPLKPFNCNIEYVEDVINQSSKAWDMTILQKVSSTKEQQVMKTIPISKMKEEDKRI</sequence>
<organism evidence="1 2">
    <name type="scientific">Ilex paraguariensis</name>
    <name type="common">yerba mate</name>
    <dbReference type="NCBI Taxonomy" id="185542"/>
    <lineage>
        <taxon>Eukaryota</taxon>
        <taxon>Viridiplantae</taxon>
        <taxon>Streptophyta</taxon>
        <taxon>Embryophyta</taxon>
        <taxon>Tracheophyta</taxon>
        <taxon>Spermatophyta</taxon>
        <taxon>Magnoliopsida</taxon>
        <taxon>eudicotyledons</taxon>
        <taxon>Gunneridae</taxon>
        <taxon>Pentapetalae</taxon>
        <taxon>asterids</taxon>
        <taxon>campanulids</taxon>
        <taxon>Aquifoliales</taxon>
        <taxon>Aquifoliaceae</taxon>
        <taxon>Ilex</taxon>
    </lineage>
</organism>
<dbReference type="Proteomes" id="UP001642360">
    <property type="component" value="Unassembled WGS sequence"/>
</dbReference>
<comment type="caution">
    <text evidence="1">The sequence shown here is derived from an EMBL/GenBank/DDBJ whole genome shotgun (WGS) entry which is preliminary data.</text>
</comment>
<reference evidence="1 2" key="1">
    <citation type="submission" date="2024-02" db="EMBL/GenBank/DDBJ databases">
        <authorList>
            <person name="Vignale AGUSTIN F."/>
            <person name="Sosa J E."/>
            <person name="Modenutti C."/>
        </authorList>
    </citation>
    <scope>NUCLEOTIDE SEQUENCE [LARGE SCALE GENOMIC DNA]</scope>
</reference>
<evidence type="ECO:0000313" key="1">
    <source>
        <dbReference type="EMBL" id="CAK9177361.1"/>
    </source>
</evidence>
<proteinExistence type="predicted"/>
<dbReference type="EMBL" id="CAUOFW020007045">
    <property type="protein sequence ID" value="CAK9177361.1"/>
    <property type="molecule type" value="Genomic_DNA"/>
</dbReference>